<dbReference type="Proteomes" id="UP001622594">
    <property type="component" value="Chromosome"/>
</dbReference>
<dbReference type="EMBL" id="CP108188">
    <property type="protein sequence ID" value="WTR69454.1"/>
    <property type="molecule type" value="Genomic_DNA"/>
</dbReference>
<gene>
    <name evidence="3" type="ORF">OG814_09390</name>
</gene>
<evidence type="ECO:0000313" key="3">
    <source>
        <dbReference type="EMBL" id="WTR69454.1"/>
    </source>
</evidence>
<organism evidence="3 4">
    <name type="scientific">Streptomyces zaomyceticus</name>
    <dbReference type="NCBI Taxonomy" id="68286"/>
    <lineage>
        <taxon>Bacteria</taxon>
        <taxon>Bacillati</taxon>
        <taxon>Actinomycetota</taxon>
        <taxon>Actinomycetes</taxon>
        <taxon>Kitasatosporales</taxon>
        <taxon>Streptomycetaceae</taxon>
        <taxon>Streptomyces</taxon>
    </lineage>
</organism>
<evidence type="ECO:0000313" key="4">
    <source>
        <dbReference type="Proteomes" id="UP001622594"/>
    </source>
</evidence>
<feature type="transmembrane region" description="Helical" evidence="2">
    <location>
        <begin position="87"/>
        <end position="105"/>
    </location>
</feature>
<feature type="transmembrane region" description="Helical" evidence="2">
    <location>
        <begin position="117"/>
        <end position="135"/>
    </location>
</feature>
<protein>
    <submittedName>
        <fullName evidence="3">DUF6232 family protein</fullName>
    </submittedName>
</protein>
<sequence length="211" mass="22490">MAVTGDPGPPPPRPPSDPPPMPPSGPPPGSPEPPPLIPSDARRGDTLRLRVSRRMLWVGAAAFPLHNITRVEAFKLKPDRGAAFLRFLRWLVVAVLVYVAINVASDGDASVGEEGNPLFVVILIALVVFLLKELFAPARPVLLVETASGSAVLLTLPSMDELRDIAGRIAAAIDNPAAEFSTVVRQFNNNTNNYGPVVNMNGGQNNRGINL</sequence>
<evidence type="ECO:0000256" key="2">
    <source>
        <dbReference type="SAM" id="Phobius"/>
    </source>
</evidence>
<keyword evidence="2" id="KW-1133">Transmembrane helix</keyword>
<feature type="compositionally biased region" description="Pro residues" evidence="1">
    <location>
        <begin position="7"/>
        <end position="37"/>
    </location>
</feature>
<feature type="region of interest" description="Disordered" evidence="1">
    <location>
        <begin position="1"/>
        <end position="42"/>
    </location>
</feature>
<reference evidence="3 4" key="1">
    <citation type="submission" date="2022-10" db="EMBL/GenBank/DDBJ databases">
        <title>The complete genomes of actinobacterial strains from the NBC collection.</title>
        <authorList>
            <person name="Joergensen T.S."/>
            <person name="Alvarez Arevalo M."/>
            <person name="Sterndorff E.B."/>
            <person name="Faurdal D."/>
            <person name="Vuksanovic O."/>
            <person name="Mourched A.-S."/>
            <person name="Charusanti P."/>
            <person name="Shaw S."/>
            <person name="Blin K."/>
            <person name="Weber T."/>
        </authorList>
    </citation>
    <scope>NUCLEOTIDE SEQUENCE [LARGE SCALE GENOMIC DNA]</scope>
    <source>
        <strain evidence="3 4">NBC_00123</strain>
    </source>
</reference>
<dbReference type="Pfam" id="PF19744">
    <property type="entry name" value="DUF6232"/>
    <property type="match status" value="1"/>
</dbReference>
<proteinExistence type="predicted"/>
<keyword evidence="4" id="KW-1185">Reference proteome</keyword>
<accession>A0ABZ1L8S6</accession>
<dbReference type="InterPro" id="IPR045629">
    <property type="entry name" value="DUF6232"/>
</dbReference>
<dbReference type="RefSeq" id="WP_405870960.1">
    <property type="nucleotide sequence ID" value="NZ_CP108188.1"/>
</dbReference>
<keyword evidence="2" id="KW-0812">Transmembrane</keyword>
<keyword evidence="2" id="KW-0472">Membrane</keyword>
<evidence type="ECO:0000256" key="1">
    <source>
        <dbReference type="SAM" id="MobiDB-lite"/>
    </source>
</evidence>
<name>A0ABZ1L8S6_9ACTN</name>